<dbReference type="Pfam" id="PF13579">
    <property type="entry name" value="Glyco_trans_4_4"/>
    <property type="match status" value="1"/>
</dbReference>
<feature type="domain" description="Glycosyltransferase subfamily 4-like N-terminal" evidence="3">
    <location>
        <begin position="19"/>
        <end position="201"/>
    </location>
</feature>
<dbReference type="EMBL" id="CP017146">
    <property type="protein sequence ID" value="QHO68804.1"/>
    <property type="molecule type" value="Genomic_DNA"/>
</dbReference>
<dbReference type="PANTHER" id="PTHR12526">
    <property type="entry name" value="GLYCOSYLTRANSFERASE"/>
    <property type="match status" value="1"/>
</dbReference>
<keyword evidence="1" id="KW-0328">Glycosyltransferase</keyword>
<proteinExistence type="predicted"/>
<keyword evidence="2" id="KW-0808">Transferase</keyword>
<reference evidence="4 5" key="1">
    <citation type="submission" date="2016-09" db="EMBL/GenBank/DDBJ databases">
        <title>Complete genome sequence of microbes from the polar regions.</title>
        <authorList>
            <person name="Liao L."/>
            <person name="Chen B."/>
        </authorList>
    </citation>
    <scope>NUCLEOTIDE SEQUENCE [LARGE SCALE GENOMIC DNA]</scope>
    <source>
        <strain evidence="4 5">ZS314</strain>
    </source>
</reference>
<evidence type="ECO:0000256" key="1">
    <source>
        <dbReference type="ARBA" id="ARBA00022676"/>
    </source>
</evidence>
<dbReference type="AlphaFoldDB" id="A0A7L5AHE5"/>
<evidence type="ECO:0000256" key="2">
    <source>
        <dbReference type="ARBA" id="ARBA00022679"/>
    </source>
</evidence>
<gene>
    <name evidence="4" type="ORF">BHD05_03270</name>
</gene>
<dbReference type="Pfam" id="PF13692">
    <property type="entry name" value="Glyco_trans_1_4"/>
    <property type="match status" value="1"/>
</dbReference>
<dbReference type="CDD" id="cd03794">
    <property type="entry name" value="GT4_WbuB-like"/>
    <property type="match status" value="1"/>
</dbReference>
<evidence type="ECO:0000259" key="3">
    <source>
        <dbReference type="Pfam" id="PF13579"/>
    </source>
</evidence>
<dbReference type="KEGG" id="mant:BHD05_03270"/>
<dbReference type="GO" id="GO:0016757">
    <property type="term" value="F:glycosyltransferase activity"/>
    <property type="evidence" value="ECO:0007669"/>
    <property type="project" value="UniProtKB-KW"/>
</dbReference>
<name>A0A7L5AHE5_9MICO</name>
<organism evidence="4 5">
    <name type="scientific">Marisediminicola antarctica</name>
    <dbReference type="NCBI Taxonomy" id="674079"/>
    <lineage>
        <taxon>Bacteria</taxon>
        <taxon>Bacillati</taxon>
        <taxon>Actinomycetota</taxon>
        <taxon>Actinomycetes</taxon>
        <taxon>Micrococcales</taxon>
        <taxon>Microbacteriaceae</taxon>
        <taxon>Marisediminicola</taxon>
    </lineage>
</organism>
<dbReference type="Gene3D" id="3.40.50.2000">
    <property type="entry name" value="Glycogen Phosphorylase B"/>
    <property type="match status" value="2"/>
</dbReference>
<dbReference type="InterPro" id="IPR028098">
    <property type="entry name" value="Glyco_trans_4-like_N"/>
</dbReference>
<accession>A0A7L5AHE5</accession>
<protein>
    <recommendedName>
        <fullName evidence="3">Glycosyltransferase subfamily 4-like N-terminal domain-containing protein</fullName>
    </recommendedName>
</protein>
<dbReference type="Proteomes" id="UP000464507">
    <property type="component" value="Chromosome"/>
</dbReference>
<evidence type="ECO:0000313" key="5">
    <source>
        <dbReference type="Proteomes" id="UP000464507"/>
    </source>
</evidence>
<dbReference type="PANTHER" id="PTHR12526:SF622">
    <property type="entry name" value="GLYCOSYLTRANSFERASE (GROUP I)"/>
    <property type="match status" value="1"/>
</dbReference>
<evidence type="ECO:0000313" key="4">
    <source>
        <dbReference type="EMBL" id="QHO68804.1"/>
    </source>
</evidence>
<keyword evidence="5" id="KW-1185">Reference proteome</keyword>
<sequence>MLSQWFDPEPGPAALPGVFAREFVSAGHSVRVLTGYPNYPQGKLYPGYRQRMRGVSRDQGLALTRVPLYPNHSSSSLGRVANYASFAGSATAFGGDALRGADAIWVYNSPATVSIPLMAHSRWGRTPYFLHVQDLWPDSLIESGMFPAGRLGSAAAAVVRRIVKATEDRAAVIGVISPSVRELILGRNPEIDPAKIVYVPNPTDESLFRPVGDIRGHGVEKADADLFTLMYVGAIGEVQGLDTLIEVARRMASRRHIRFAIVGDGISRDRLESSARELGLTNVVFHGRVAKEDVPSMMAGADAQLVSLAATQFLRHTTPSKIASLLASEVPIIGHIAGDGATMLRDSGAAMVVEPGDADGMSDAVLALANMTPAERQLMAARGRRYYDANLSAQVAAGKVVEALKGTLREHQH</sequence>
<dbReference type="SUPFAM" id="SSF53756">
    <property type="entry name" value="UDP-Glycosyltransferase/glycogen phosphorylase"/>
    <property type="match status" value="1"/>
</dbReference>